<reference evidence="1" key="1">
    <citation type="journal article" date="2014" name="Front. Microbiol.">
        <title>High frequency of phylogenetically diverse reductive dehalogenase-homologous genes in deep subseafloor sedimentary metagenomes.</title>
        <authorList>
            <person name="Kawai M."/>
            <person name="Futagami T."/>
            <person name="Toyoda A."/>
            <person name="Takaki Y."/>
            <person name="Nishi S."/>
            <person name="Hori S."/>
            <person name="Arai W."/>
            <person name="Tsubouchi T."/>
            <person name="Morono Y."/>
            <person name="Uchiyama I."/>
            <person name="Ito T."/>
            <person name="Fujiyama A."/>
            <person name="Inagaki F."/>
            <person name="Takami H."/>
        </authorList>
    </citation>
    <scope>NUCLEOTIDE SEQUENCE</scope>
    <source>
        <strain evidence="1">Expedition CK06-06</strain>
    </source>
</reference>
<evidence type="ECO:0000313" key="1">
    <source>
        <dbReference type="EMBL" id="GAF75800.1"/>
    </source>
</evidence>
<gene>
    <name evidence="1" type="ORF">S01H1_10978</name>
</gene>
<name>X0TI68_9ZZZZ</name>
<accession>X0TI68</accession>
<protein>
    <submittedName>
        <fullName evidence="1">Uncharacterized protein</fullName>
    </submittedName>
</protein>
<proteinExistence type="predicted"/>
<comment type="caution">
    <text evidence="1">The sequence shown here is derived from an EMBL/GenBank/DDBJ whole genome shotgun (WGS) entry which is preliminary data.</text>
</comment>
<dbReference type="AlphaFoldDB" id="X0TI68"/>
<dbReference type="EMBL" id="BARS01005595">
    <property type="protein sequence ID" value="GAF75800.1"/>
    <property type="molecule type" value="Genomic_DNA"/>
</dbReference>
<organism evidence="1">
    <name type="scientific">marine sediment metagenome</name>
    <dbReference type="NCBI Taxonomy" id="412755"/>
    <lineage>
        <taxon>unclassified sequences</taxon>
        <taxon>metagenomes</taxon>
        <taxon>ecological metagenomes</taxon>
    </lineage>
</organism>
<sequence length="49" mass="5538">MFGDVRGAEALVERYILAKALRIKPYSRREIGGVHRPIELGVRGENSQE</sequence>